<dbReference type="PANTHER" id="PTHR42784">
    <property type="entry name" value="PYRANOSE 2-OXIDASE"/>
    <property type="match status" value="1"/>
</dbReference>
<dbReference type="EMBL" id="KL198094">
    <property type="protein sequence ID" value="KDQ08141.1"/>
    <property type="molecule type" value="Genomic_DNA"/>
</dbReference>
<dbReference type="STRING" id="930990.A0A067M967"/>
<accession>A0A067M967</accession>
<evidence type="ECO:0000256" key="5">
    <source>
        <dbReference type="ARBA" id="ARBA00023002"/>
    </source>
</evidence>
<comment type="similarity">
    <text evidence="2">Belongs to the GMC oxidoreductase family.</text>
</comment>
<gene>
    <name evidence="7" type="ORF">BOTBODRAFT_69923</name>
</gene>
<sequence>MSDDKHGFENKFFTLTAKEAAGSAYDIIIVGSGIGGGVLANDLYDTNAKLGKNAKSVLLIEKGGVVFHSHCLNTARPSGLENDRGQQNDTFFAQFKEDYTFYDTDVTDWKGGPMFNLGGRSPAWGLFAPRIHDQSLGDHLHPDVKCELLNDYYDKAERLMLLSLPETQTFHQHVMDRLNMDGLNGVQWQWGRIASEFRDPKNYDFAEGAYSSIDKILEIAMSKPKRNGQVVEHDYFKTVLNTEVRSLNFGSSTDHPVTGVNVRSSDGKELEIKVKSGGSVVLCGGSVASPSILLRSGDDDWKKKIRSDWGGLRLTDHDILFYAHSFRYQDPADRAKVGSMKLQTYANISSGNVALVNMSIDASSFLPRGESEADDIPKFIMVFILKCALQDDSNIRINSATGEPEVKIKRAPDATHAEQQVMKKLTAEAMKSIKSTLKVNFLGQNDDWEPTFDDITLSKLQLGGVAHELGTLPMRGKSDVPHCLNTDLQFEDVAGLYACDLSVFPYSPESNPSLTLAALAIRLSRHLNKRLHVEAPEEDTVYAVNHSGRKVKVWLSNKAEEGASDEIILEPGADTKWKREAGVLESLFVYKLDLSDPTGATYLREPVLLVAHPKRVTVIL</sequence>
<keyword evidence="5" id="KW-0560">Oxidoreductase</keyword>
<dbReference type="SUPFAM" id="SSF51905">
    <property type="entry name" value="FAD/NAD(P)-binding domain"/>
    <property type="match status" value="1"/>
</dbReference>
<dbReference type="PANTHER" id="PTHR42784:SF1">
    <property type="entry name" value="PYRANOSE 2-OXIDASE"/>
    <property type="match status" value="1"/>
</dbReference>
<evidence type="ECO:0000313" key="7">
    <source>
        <dbReference type="EMBL" id="KDQ08141.1"/>
    </source>
</evidence>
<dbReference type="Pfam" id="PF05199">
    <property type="entry name" value="GMC_oxred_C"/>
    <property type="match status" value="1"/>
</dbReference>
<feature type="domain" description="Glucose-methanol-choline oxidoreductase C-terminal" evidence="6">
    <location>
        <begin position="392"/>
        <end position="520"/>
    </location>
</feature>
<evidence type="ECO:0000313" key="8">
    <source>
        <dbReference type="Proteomes" id="UP000027195"/>
    </source>
</evidence>
<evidence type="ECO:0000256" key="1">
    <source>
        <dbReference type="ARBA" id="ARBA00001974"/>
    </source>
</evidence>
<evidence type="ECO:0000256" key="4">
    <source>
        <dbReference type="ARBA" id="ARBA00022827"/>
    </source>
</evidence>
<keyword evidence="4" id="KW-0274">FAD</keyword>
<evidence type="ECO:0000259" key="6">
    <source>
        <dbReference type="Pfam" id="PF05199"/>
    </source>
</evidence>
<name>A0A067M967_BOTB1</name>
<dbReference type="InterPro" id="IPR007867">
    <property type="entry name" value="GMC_OxRtase_C"/>
</dbReference>
<proteinExistence type="inferred from homology"/>
<dbReference type="Proteomes" id="UP000027195">
    <property type="component" value="Unassembled WGS sequence"/>
</dbReference>
<keyword evidence="3" id="KW-0285">Flavoprotein</keyword>
<dbReference type="InterPro" id="IPR051473">
    <property type="entry name" value="P2Ox-like"/>
</dbReference>
<organism evidence="7 8">
    <name type="scientific">Botryobasidium botryosum (strain FD-172 SS1)</name>
    <dbReference type="NCBI Taxonomy" id="930990"/>
    <lineage>
        <taxon>Eukaryota</taxon>
        <taxon>Fungi</taxon>
        <taxon>Dikarya</taxon>
        <taxon>Basidiomycota</taxon>
        <taxon>Agaricomycotina</taxon>
        <taxon>Agaricomycetes</taxon>
        <taxon>Cantharellales</taxon>
        <taxon>Botryobasidiaceae</taxon>
        <taxon>Botryobasidium</taxon>
    </lineage>
</organism>
<dbReference type="OrthoDB" id="167809at2759"/>
<dbReference type="InterPro" id="IPR036188">
    <property type="entry name" value="FAD/NAD-bd_sf"/>
</dbReference>
<keyword evidence="8" id="KW-1185">Reference proteome</keyword>
<dbReference type="Gene3D" id="3.50.50.60">
    <property type="entry name" value="FAD/NAD(P)-binding domain"/>
    <property type="match status" value="2"/>
</dbReference>
<evidence type="ECO:0000256" key="2">
    <source>
        <dbReference type="ARBA" id="ARBA00010790"/>
    </source>
</evidence>
<dbReference type="InParanoid" id="A0A067M967"/>
<dbReference type="GO" id="GO:0016614">
    <property type="term" value="F:oxidoreductase activity, acting on CH-OH group of donors"/>
    <property type="evidence" value="ECO:0007669"/>
    <property type="project" value="InterPro"/>
</dbReference>
<evidence type="ECO:0000256" key="3">
    <source>
        <dbReference type="ARBA" id="ARBA00022630"/>
    </source>
</evidence>
<comment type="cofactor">
    <cofactor evidence="1">
        <name>FAD</name>
        <dbReference type="ChEBI" id="CHEBI:57692"/>
    </cofactor>
</comment>
<protein>
    <recommendedName>
        <fullName evidence="6">Glucose-methanol-choline oxidoreductase C-terminal domain-containing protein</fullName>
    </recommendedName>
</protein>
<reference evidence="8" key="1">
    <citation type="journal article" date="2014" name="Proc. Natl. Acad. Sci. U.S.A.">
        <title>Extensive sampling of basidiomycete genomes demonstrates inadequacy of the white-rot/brown-rot paradigm for wood decay fungi.</title>
        <authorList>
            <person name="Riley R."/>
            <person name="Salamov A.A."/>
            <person name="Brown D.W."/>
            <person name="Nagy L.G."/>
            <person name="Floudas D."/>
            <person name="Held B.W."/>
            <person name="Levasseur A."/>
            <person name="Lombard V."/>
            <person name="Morin E."/>
            <person name="Otillar R."/>
            <person name="Lindquist E.A."/>
            <person name="Sun H."/>
            <person name="LaButti K.M."/>
            <person name="Schmutz J."/>
            <person name="Jabbour D."/>
            <person name="Luo H."/>
            <person name="Baker S.E."/>
            <person name="Pisabarro A.G."/>
            <person name="Walton J.D."/>
            <person name="Blanchette R.A."/>
            <person name="Henrissat B."/>
            <person name="Martin F."/>
            <person name="Cullen D."/>
            <person name="Hibbett D.S."/>
            <person name="Grigoriev I.V."/>
        </authorList>
    </citation>
    <scope>NUCLEOTIDE SEQUENCE [LARGE SCALE GENOMIC DNA]</scope>
    <source>
        <strain evidence="8">FD-172 SS1</strain>
    </source>
</reference>
<dbReference type="HOGENOM" id="CLU_018547_0_0_1"/>
<dbReference type="AlphaFoldDB" id="A0A067M967"/>